<evidence type="ECO:0000313" key="3">
    <source>
        <dbReference type="EMBL" id="RUM99577.1"/>
    </source>
</evidence>
<dbReference type="Pfam" id="PF03702">
    <property type="entry name" value="AnmK"/>
    <property type="match status" value="1"/>
</dbReference>
<dbReference type="GO" id="GO:0097175">
    <property type="term" value="P:1,6-anhydro-N-acetyl-beta-muramic acid catabolic process"/>
    <property type="evidence" value="ECO:0007669"/>
    <property type="project" value="UniProtKB-UniRule"/>
</dbReference>
<dbReference type="GO" id="GO:0006040">
    <property type="term" value="P:amino sugar metabolic process"/>
    <property type="evidence" value="ECO:0007669"/>
    <property type="project" value="InterPro"/>
</dbReference>
<dbReference type="EC" id="2.7.1.170" evidence="2"/>
<keyword evidence="2" id="KW-0547">Nucleotide-binding</keyword>
<dbReference type="OrthoDB" id="9763949at2"/>
<accession>A0A432VBN2</accession>
<dbReference type="Proteomes" id="UP000281647">
    <property type="component" value="Unassembled WGS sequence"/>
</dbReference>
<keyword evidence="4" id="KW-1185">Reference proteome</keyword>
<keyword evidence="1 2" id="KW-0119">Carbohydrate metabolism</keyword>
<dbReference type="AlphaFoldDB" id="A0A432VBN2"/>
<gene>
    <name evidence="2" type="primary">anmK</name>
    <name evidence="3" type="ORF">EET67_01380</name>
</gene>
<evidence type="ECO:0000313" key="4">
    <source>
        <dbReference type="Proteomes" id="UP000281647"/>
    </source>
</evidence>
<proteinExistence type="inferred from homology"/>
<feature type="binding site" evidence="2">
    <location>
        <begin position="12"/>
        <end position="19"/>
    </location>
    <ligand>
        <name>ATP</name>
        <dbReference type="ChEBI" id="CHEBI:30616"/>
    </ligand>
</feature>
<dbReference type="GO" id="GO:0009254">
    <property type="term" value="P:peptidoglycan turnover"/>
    <property type="evidence" value="ECO:0007669"/>
    <property type="project" value="UniProtKB-UniRule"/>
</dbReference>
<dbReference type="NCBIfam" id="NF007141">
    <property type="entry name" value="PRK09585.1-5"/>
    <property type="match status" value="1"/>
</dbReference>
<name>A0A432VBN2_9HYPH</name>
<dbReference type="UniPathway" id="UPA00544"/>
<reference evidence="3 4" key="1">
    <citation type="submission" date="2018-11" db="EMBL/GenBank/DDBJ databases">
        <title>Pseudaminobacter arsenicus sp. nov., an arsenic-resistant bacterium isolated from arsenic-rich aquifers.</title>
        <authorList>
            <person name="Mu Y."/>
        </authorList>
    </citation>
    <scope>NUCLEOTIDE SEQUENCE [LARGE SCALE GENOMIC DNA]</scope>
    <source>
        <strain evidence="3 4">CB3</strain>
    </source>
</reference>
<dbReference type="GO" id="GO:0005524">
    <property type="term" value="F:ATP binding"/>
    <property type="evidence" value="ECO:0007669"/>
    <property type="project" value="UniProtKB-UniRule"/>
</dbReference>
<comment type="caution">
    <text evidence="3">The sequence shown here is derived from an EMBL/GenBank/DDBJ whole genome shotgun (WGS) entry which is preliminary data.</text>
</comment>
<comment type="catalytic activity">
    <reaction evidence="2">
        <text>1,6-anhydro-N-acetyl-beta-muramate + ATP + H2O = N-acetyl-D-muramate 6-phosphate + ADP + H(+)</text>
        <dbReference type="Rhea" id="RHEA:24952"/>
        <dbReference type="ChEBI" id="CHEBI:15377"/>
        <dbReference type="ChEBI" id="CHEBI:15378"/>
        <dbReference type="ChEBI" id="CHEBI:30616"/>
        <dbReference type="ChEBI" id="CHEBI:58690"/>
        <dbReference type="ChEBI" id="CHEBI:58722"/>
        <dbReference type="ChEBI" id="CHEBI:456216"/>
        <dbReference type="EC" id="2.7.1.170"/>
    </reaction>
</comment>
<keyword evidence="2" id="KW-0067">ATP-binding</keyword>
<dbReference type="GO" id="GO:0016773">
    <property type="term" value="F:phosphotransferase activity, alcohol group as acceptor"/>
    <property type="evidence" value="ECO:0007669"/>
    <property type="project" value="UniProtKB-UniRule"/>
</dbReference>
<sequence length="382" mass="40012">MATICAIGLMSGTSMDGIDVAILKTDGVSAIEAGPSLFVPYEAEFRKRIEASLETARQIVKRQERPGELVELEHEITIRHARAVEAFLSSSAGDWGRPEVIGFHGQTVLHRPQAGITVQLGDGALLARQTGLPVVYDMRANDMAHGGQGAPLVPAYHDALARCLPEPYAGGFPVVFVNIGGISNITYVPAAGDPIAFDTGPGNALIDQWVLREGGVPFDADGAIASEGHVVAGVVERYMAAPFFLKSGPKSLDRNDFTLALAEGLELSDGARTLAAVSAKAILKATEHMPEPPRLWIVCGGGRKNPHIVGDLRTGAEKMGATVIVAEDAGLDGDATEAEAWAFLAVRSLKGLPLTFPTTTGCHEAVTGGILAQPDKMGLPGG</sequence>
<keyword evidence="2 3" id="KW-0808">Transferase</keyword>
<comment type="pathway">
    <text evidence="2">Amino-sugar metabolism; 1,6-anhydro-N-acetylmuramate degradation.</text>
</comment>
<dbReference type="HAMAP" id="MF_01270">
    <property type="entry name" value="AnhMurNAc_kinase"/>
    <property type="match status" value="1"/>
</dbReference>
<dbReference type="Gene3D" id="3.30.420.40">
    <property type="match status" value="2"/>
</dbReference>
<comment type="pathway">
    <text evidence="2">Cell wall biogenesis; peptidoglycan recycling.</text>
</comment>
<evidence type="ECO:0000256" key="2">
    <source>
        <dbReference type="HAMAP-Rule" id="MF_01270"/>
    </source>
</evidence>
<comment type="similarity">
    <text evidence="2">Belongs to the anhydro-N-acetylmuramic acid kinase family.</text>
</comment>
<dbReference type="PANTHER" id="PTHR30605">
    <property type="entry name" value="ANHYDRO-N-ACETYLMURAMIC ACID KINASE"/>
    <property type="match status" value="1"/>
</dbReference>
<dbReference type="InterPro" id="IPR005338">
    <property type="entry name" value="Anhydro_N_Ac-Mur_kinase"/>
</dbReference>
<evidence type="ECO:0000256" key="1">
    <source>
        <dbReference type="ARBA" id="ARBA00023277"/>
    </source>
</evidence>
<dbReference type="RefSeq" id="WP_128625816.1">
    <property type="nucleotide sequence ID" value="NZ_RKST01000001.1"/>
</dbReference>
<dbReference type="UniPathway" id="UPA00343"/>
<dbReference type="GO" id="GO:0016301">
    <property type="term" value="F:kinase activity"/>
    <property type="evidence" value="ECO:0007669"/>
    <property type="project" value="UniProtKB-KW"/>
</dbReference>
<dbReference type="PANTHER" id="PTHR30605:SF0">
    <property type="entry name" value="ANHYDRO-N-ACETYLMURAMIC ACID KINASE"/>
    <property type="match status" value="1"/>
</dbReference>
<comment type="function">
    <text evidence="2">Catalyzes the specific phosphorylation of 1,6-anhydro-N-acetylmuramic acid (anhMurNAc) with the simultaneous cleavage of the 1,6-anhydro ring, generating MurNAc-6-P. Is required for the utilization of anhMurNAc either imported from the medium or derived from its own cell wall murein, and thus plays a role in cell wall recycling.</text>
</comment>
<dbReference type="SUPFAM" id="SSF53067">
    <property type="entry name" value="Actin-like ATPase domain"/>
    <property type="match status" value="1"/>
</dbReference>
<keyword evidence="2 3" id="KW-0418">Kinase</keyword>
<protein>
    <recommendedName>
        <fullName evidence="2">Anhydro-N-acetylmuramic acid kinase</fullName>
        <ecNumber evidence="2">2.7.1.170</ecNumber>
    </recommendedName>
    <alternativeName>
        <fullName evidence="2">AnhMurNAc kinase</fullName>
    </alternativeName>
</protein>
<organism evidence="3 4">
    <name type="scientific">Borborobacter arsenicus</name>
    <dbReference type="NCBI Taxonomy" id="1851146"/>
    <lineage>
        <taxon>Bacteria</taxon>
        <taxon>Pseudomonadati</taxon>
        <taxon>Pseudomonadota</taxon>
        <taxon>Alphaproteobacteria</taxon>
        <taxon>Hyphomicrobiales</taxon>
        <taxon>Phyllobacteriaceae</taxon>
        <taxon>Borborobacter</taxon>
    </lineage>
</organism>
<dbReference type="InterPro" id="IPR043129">
    <property type="entry name" value="ATPase_NBD"/>
</dbReference>
<dbReference type="EMBL" id="RKST01000001">
    <property type="protein sequence ID" value="RUM99577.1"/>
    <property type="molecule type" value="Genomic_DNA"/>
</dbReference>